<dbReference type="AlphaFoldDB" id="A0AAU9NV71"/>
<dbReference type="GO" id="GO:0003723">
    <property type="term" value="F:RNA binding"/>
    <property type="evidence" value="ECO:0007669"/>
    <property type="project" value="InterPro"/>
</dbReference>
<sequence>MFLVMVLSFGKWFYQTLRPTQMGLSLNLACAFYEPKLVTEFVGEFLHKDISRPLSDQDRIKTTLRGVRVEVRRHDYMRHYKVDSLTVQPTRRHDYMRHYKVHLLTVQPTKQLTFIVHDTRATISLVEYYWGKYNINLRFPHLPAIQAGTNTKPIYLPMEKMRLGGSLDFWAVINFSRHGEVAVRPRITKACASLEEGYLPPVTFVVVQKRHHMLESTLLT</sequence>
<dbReference type="PANTHER" id="PTHR22891">
    <property type="entry name" value="EUKARYOTIC TRANSLATION INITIATION FACTOR 2C"/>
    <property type="match status" value="1"/>
</dbReference>
<evidence type="ECO:0000313" key="3">
    <source>
        <dbReference type="EMBL" id="CAH1441695.1"/>
    </source>
</evidence>
<dbReference type="PROSITE" id="PS50821">
    <property type="entry name" value="PAZ"/>
    <property type="match status" value="1"/>
</dbReference>
<dbReference type="InterPro" id="IPR036397">
    <property type="entry name" value="RNaseH_sf"/>
</dbReference>
<accession>A0AAU9NV71</accession>
<protein>
    <recommendedName>
        <fullName evidence="2">PAZ domain-containing protein</fullName>
    </recommendedName>
</protein>
<dbReference type="InterPro" id="IPR036085">
    <property type="entry name" value="PAZ_dom_sf"/>
</dbReference>
<keyword evidence="4" id="KW-1185">Reference proteome</keyword>
<dbReference type="InterPro" id="IPR003100">
    <property type="entry name" value="PAZ_dom"/>
</dbReference>
<reference evidence="3 4" key="1">
    <citation type="submission" date="2022-01" db="EMBL/GenBank/DDBJ databases">
        <authorList>
            <person name="Xiong W."/>
            <person name="Schranz E."/>
        </authorList>
    </citation>
    <scope>NUCLEOTIDE SEQUENCE [LARGE SCALE GENOMIC DNA]</scope>
</reference>
<proteinExistence type="predicted"/>
<name>A0AAU9NV71_9ASTR</name>
<dbReference type="CDD" id="cd02846">
    <property type="entry name" value="PAZ_argonaute_like"/>
    <property type="match status" value="1"/>
</dbReference>
<dbReference type="Proteomes" id="UP001157418">
    <property type="component" value="Unassembled WGS sequence"/>
</dbReference>
<dbReference type="Gene3D" id="2.170.260.10">
    <property type="entry name" value="paz domain"/>
    <property type="match status" value="1"/>
</dbReference>
<dbReference type="EMBL" id="CAKMRJ010005412">
    <property type="protein sequence ID" value="CAH1441695.1"/>
    <property type="molecule type" value="Genomic_DNA"/>
</dbReference>
<evidence type="ECO:0000256" key="1">
    <source>
        <dbReference type="ARBA" id="ARBA00023274"/>
    </source>
</evidence>
<evidence type="ECO:0000313" key="4">
    <source>
        <dbReference type="Proteomes" id="UP001157418"/>
    </source>
</evidence>
<dbReference type="GO" id="GO:1990904">
    <property type="term" value="C:ribonucleoprotein complex"/>
    <property type="evidence" value="ECO:0007669"/>
    <property type="project" value="UniProtKB-KW"/>
</dbReference>
<organism evidence="3 4">
    <name type="scientific">Lactuca virosa</name>
    <dbReference type="NCBI Taxonomy" id="75947"/>
    <lineage>
        <taxon>Eukaryota</taxon>
        <taxon>Viridiplantae</taxon>
        <taxon>Streptophyta</taxon>
        <taxon>Embryophyta</taxon>
        <taxon>Tracheophyta</taxon>
        <taxon>Spermatophyta</taxon>
        <taxon>Magnoliopsida</taxon>
        <taxon>eudicotyledons</taxon>
        <taxon>Gunneridae</taxon>
        <taxon>Pentapetalae</taxon>
        <taxon>asterids</taxon>
        <taxon>campanulids</taxon>
        <taxon>Asterales</taxon>
        <taxon>Asteraceae</taxon>
        <taxon>Cichorioideae</taxon>
        <taxon>Cichorieae</taxon>
        <taxon>Lactucinae</taxon>
        <taxon>Lactuca</taxon>
    </lineage>
</organism>
<keyword evidence="1" id="KW-0687">Ribonucleoprotein</keyword>
<dbReference type="SUPFAM" id="SSF101690">
    <property type="entry name" value="PAZ domain"/>
    <property type="match status" value="1"/>
</dbReference>
<feature type="domain" description="PAZ" evidence="2">
    <location>
        <begin position="41"/>
        <end position="165"/>
    </location>
</feature>
<gene>
    <name evidence="3" type="ORF">LVIROSA_LOCUS27735</name>
</gene>
<dbReference type="Gene3D" id="3.30.420.10">
    <property type="entry name" value="Ribonuclease H-like superfamily/Ribonuclease H"/>
    <property type="match status" value="1"/>
</dbReference>
<evidence type="ECO:0000259" key="2">
    <source>
        <dbReference type="PROSITE" id="PS50821"/>
    </source>
</evidence>
<comment type="caution">
    <text evidence="3">The sequence shown here is derived from an EMBL/GenBank/DDBJ whole genome shotgun (WGS) entry which is preliminary data.</text>
</comment>
<dbReference type="Pfam" id="PF02170">
    <property type="entry name" value="PAZ"/>
    <property type="match status" value="1"/>
</dbReference>